<protein>
    <submittedName>
        <fullName evidence="1">Uncharacterized protein</fullName>
    </submittedName>
</protein>
<comment type="caution">
    <text evidence="1">The sequence shown here is derived from an EMBL/GenBank/DDBJ whole genome shotgun (WGS) entry which is preliminary data.</text>
</comment>
<dbReference type="OrthoDB" id="10332733at2759"/>
<name>A0A0V0ZKP0_9BILA</name>
<dbReference type="Proteomes" id="UP000054783">
    <property type="component" value="Unassembled WGS sequence"/>
</dbReference>
<evidence type="ECO:0000313" key="2">
    <source>
        <dbReference type="Proteomes" id="UP000054783"/>
    </source>
</evidence>
<evidence type="ECO:0000313" key="1">
    <source>
        <dbReference type="EMBL" id="KRY13144.1"/>
    </source>
</evidence>
<sequence length="401" mass="44622">MKQIFRTCHADLDHQPASQLVSKQAASTSRAGIRSRQHFNKFAKVGRSFNKFPIYISTAVDHFQSCAQRASTGQCMPNIPNGRTDTDACVPLVSSSSSSGDGGGNLHPIGLGDSWPLDHYHLYPLSNNFQSYATNRLAPLSPKLHTWYDDTGSRRTTPAHLEENLIVSLPKAYLALAVPCLRSIFAAWTGVVNLCLSICKKRRHIPYSCKLRLLQADIVFQAHTKETHTNKRLAKRMLSRQSRFQIFTQLDQLYNERTPNLELDSQGRSTIGFLKSRQKLANGQRRAGRCSLVGANCSPARAAPRVIEPKKTSRPELSLPQLHGSMPGRCLHNLTTIDATIFDEHLKCSNYPRPLSIYYSLCMPRTVQAAVALQSPSKHARVRANGVAAAWKPVASVDRQR</sequence>
<dbReference type="EMBL" id="JYDQ01000146">
    <property type="protein sequence ID" value="KRY13144.1"/>
    <property type="molecule type" value="Genomic_DNA"/>
</dbReference>
<gene>
    <name evidence="1" type="ORF">T12_13204</name>
</gene>
<reference evidence="1 2" key="1">
    <citation type="submission" date="2015-01" db="EMBL/GenBank/DDBJ databases">
        <title>Evolution of Trichinella species and genotypes.</title>
        <authorList>
            <person name="Korhonen P.K."/>
            <person name="Edoardo P."/>
            <person name="Giuseppe L.R."/>
            <person name="Gasser R.B."/>
        </authorList>
    </citation>
    <scope>NUCLEOTIDE SEQUENCE [LARGE SCALE GENOMIC DNA]</scope>
    <source>
        <strain evidence="1">ISS2496</strain>
    </source>
</reference>
<accession>A0A0V0ZKP0</accession>
<dbReference type="AlphaFoldDB" id="A0A0V0ZKP0"/>
<keyword evidence="2" id="KW-1185">Reference proteome</keyword>
<proteinExistence type="predicted"/>
<organism evidence="1 2">
    <name type="scientific">Trichinella patagoniensis</name>
    <dbReference type="NCBI Taxonomy" id="990121"/>
    <lineage>
        <taxon>Eukaryota</taxon>
        <taxon>Metazoa</taxon>
        <taxon>Ecdysozoa</taxon>
        <taxon>Nematoda</taxon>
        <taxon>Enoplea</taxon>
        <taxon>Dorylaimia</taxon>
        <taxon>Trichinellida</taxon>
        <taxon>Trichinellidae</taxon>
        <taxon>Trichinella</taxon>
    </lineage>
</organism>